<organism evidence="8 9">
    <name type="scientific">Actinomadura rugatobispora</name>
    <dbReference type="NCBI Taxonomy" id="1994"/>
    <lineage>
        <taxon>Bacteria</taxon>
        <taxon>Bacillati</taxon>
        <taxon>Actinomycetota</taxon>
        <taxon>Actinomycetes</taxon>
        <taxon>Streptosporangiales</taxon>
        <taxon>Thermomonosporaceae</taxon>
        <taxon>Actinomadura</taxon>
    </lineage>
</organism>
<proteinExistence type="predicted"/>
<evidence type="ECO:0000256" key="6">
    <source>
        <dbReference type="SAM" id="MobiDB-lite"/>
    </source>
</evidence>
<evidence type="ECO:0000256" key="2">
    <source>
        <dbReference type="ARBA" id="ARBA00023015"/>
    </source>
</evidence>
<dbReference type="PRINTS" id="PR00400">
    <property type="entry name" value="TETREPRESSOR"/>
</dbReference>
<dbReference type="RefSeq" id="WP_378293156.1">
    <property type="nucleotide sequence ID" value="NZ_JBHSON010000179.1"/>
</dbReference>
<dbReference type="Gene3D" id="1.10.357.10">
    <property type="entry name" value="Tetracycline Repressor, domain 2"/>
    <property type="match status" value="1"/>
</dbReference>
<dbReference type="InterPro" id="IPR036271">
    <property type="entry name" value="Tet_transcr_reg_TetR-rel_C_sf"/>
</dbReference>
<dbReference type="SUPFAM" id="SSF46689">
    <property type="entry name" value="Homeodomain-like"/>
    <property type="match status" value="1"/>
</dbReference>
<sequence length="241" mass="26303">MAGSEKGPTSVWTRPERRRREQPTLGRDQIVDAALGLLDAEGLAGLSMRRLGTRLNAGATSVYWHVANKDELLELALDRVMGEVTVPDPAERGWREAAAGYARGLRAMIHRHPWTVTLFGDRPMLGPNAARALDETLAVFAHAGFTGHDLEYAWSLVVDYVVGAAGSEAGRHAAQTGTTAADWMHSLGPYLARMDAERPRLAAHIRDIWSGDDTENILEARFAFGLETVLDGLEARRPGRG</sequence>
<dbReference type="InterPro" id="IPR050109">
    <property type="entry name" value="HTH-type_TetR-like_transc_reg"/>
</dbReference>
<dbReference type="InterPro" id="IPR009057">
    <property type="entry name" value="Homeodomain-like_sf"/>
</dbReference>
<dbReference type="InterPro" id="IPR003012">
    <property type="entry name" value="Tet_transcr_reg_TetR"/>
</dbReference>
<dbReference type="PANTHER" id="PTHR30055">
    <property type="entry name" value="HTH-TYPE TRANSCRIPTIONAL REGULATOR RUTR"/>
    <property type="match status" value="1"/>
</dbReference>
<evidence type="ECO:0000256" key="3">
    <source>
        <dbReference type="ARBA" id="ARBA00023125"/>
    </source>
</evidence>
<reference evidence="9" key="1">
    <citation type="journal article" date="2019" name="Int. J. Syst. Evol. Microbiol.">
        <title>The Global Catalogue of Microorganisms (GCM) 10K type strain sequencing project: providing services to taxonomists for standard genome sequencing and annotation.</title>
        <authorList>
            <consortium name="The Broad Institute Genomics Platform"/>
            <consortium name="The Broad Institute Genome Sequencing Center for Infectious Disease"/>
            <person name="Wu L."/>
            <person name="Ma J."/>
        </authorList>
    </citation>
    <scope>NUCLEOTIDE SEQUENCE [LARGE SCALE GENOMIC DNA]</scope>
    <source>
        <strain evidence="9">KCTC 42087</strain>
    </source>
</reference>
<evidence type="ECO:0000256" key="5">
    <source>
        <dbReference type="PROSITE-ProRule" id="PRU00335"/>
    </source>
</evidence>
<accession>A0ABW1AJR3</accession>
<evidence type="ECO:0000256" key="1">
    <source>
        <dbReference type="ARBA" id="ARBA00022491"/>
    </source>
</evidence>
<evidence type="ECO:0000259" key="7">
    <source>
        <dbReference type="PROSITE" id="PS50977"/>
    </source>
</evidence>
<keyword evidence="2" id="KW-0805">Transcription regulation</keyword>
<keyword evidence="1" id="KW-0678">Repressor</keyword>
<evidence type="ECO:0000313" key="9">
    <source>
        <dbReference type="Proteomes" id="UP001596074"/>
    </source>
</evidence>
<dbReference type="PANTHER" id="PTHR30055:SF151">
    <property type="entry name" value="TRANSCRIPTIONAL REGULATORY PROTEIN"/>
    <property type="match status" value="1"/>
</dbReference>
<dbReference type="Gene3D" id="1.10.10.60">
    <property type="entry name" value="Homeodomain-like"/>
    <property type="match status" value="1"/>
</dbReference>
<feature type="region of interest" description="Disordered" evidence="6">
    <location>
        <begin position="1"/>
        <end position="24"/>
    </location>
</feature>
<dbReference type="InterPro" id="IPR004111">
    <property type="entry name" value="Repressor_TetR_C"/>
</dbReference>
<evidence type="ECO:0000313" key="8">
    <source>
        <dbReference type="EMBL" id="MFC5754750.1"/>
    </source>
</evidence>
<dbReference type="PROSITE" id="PS01081">
    <property type="entry name" value="HTH_TETR_1"/>
    <property type="match status" value="1"/>
</dbReference>
<dbReference type="SUPFAM" id="SSF48498">
    <property type="entry name" value="Tetracyclin repressor-like, C-terminal domain"/>
    <property type="match status" value="1"/>
</dbReference>
<dbReference type="InterPro" id="IPR001647">
    <property type="entry name" value="HTH_TetR"/>
</dbReference>
<dbReference type="Pfam" id="PF02909">
    <property type="entry name" value="TetR_C_1"/>
    <property type="match status" value="1"/>
</dbReference>
<dbReference type="PROSITE" id="PS50977">
    <property type="entry name" value="HTH_TETR_2"/>
    <property type="match status" value="1"/>
</dbReference>
<keyword evidence="3 5" id="KW-0238">DNA-binding</keyword>
<evidence type="ECO:0000256" key="4">
    <source>
        <dbReference type="ARBA" id="ARBA00023163"/>
    </source>
</evidence>
<keyword evidence="9" id="KW-1185">Reference proteome</keyword>
<feature type="DNA-binding region" description="H-T-H motif" evidence="5">
    <location>
        <begin position="47"/>
        <end position="66"/>
    </location>
</feature>
<name>A0ABW1AJR3_9ACTN</name>
<gene>
    <name evidence="8" type="ORF">ACFPZN_54835</name>
</gene>
<dbReference type="Proteomes" id="UP001596074">
    <property type="component" value="Unassembled WGS sequence"/>
</dbReference>
<feature type="domain" description="HTH tetR-type" evidence="7">
    <location>
        <begin position="24"/>
        <end position="84"/>
    </location>
</feature>
<dbReference type="Pfam" id="PF00440">
    <property type="entry name" value="TetR_N"/>
    <property type="match status" value="1"/>
</dbReference>
<keyword evidence="4" id="KW-0804">Transcription</keyword>
<comment type="caution">
    <text evidence="8">The sequence shown here is derived from an EMBL/GenBank/DDBJ whole genome shotgun (WGS) entry which is preliminary data.</text>
</comment>
<protein>
    <submittedName>
        <fullName evidence="8">TetR/AcrR family transcriptional regulator</fullName>
    </submittedName>
</protein>
<dbReference type="InterPro" id="IPR023772">
    <property type="entry name" value="DNA-bd_HTH_TetR-type_CS"/>
</dbReference>
<dbReference type="EMBL" id="JBHSON010000179">
    <property type="protein sequence ID" value="MFC5754750.1"/>
    <property type="molecule type" value="Genomic_DNA"/>
</dbReference>